<protein>
    <submittedName>
        <fullName evidence="1">Transposase</fullName>
    </submittedName>
</protein>
<dbReference type="AlphaFoldDB" id="A0AA44LEZ1"/>
<accession>A0AA44LEZ1</accession>
<organism evidence="1 2">
    <name type="scientific">Citrobacter braakii</name>
    <dbReference type="NCBI Taxonomy" id="57706"/>
    <lineage>
        <taxon>Bacteria</taxon>
        <taxon>Pseudomonadati</taxon>
        <taxon>Pseudomonadota</taxon>
        <taxon>Gammaproteobacteria</taxon>
        <taxon>Enterobacterales</taxon>
        <taxon>Enterobacteriaceae</taxon>
        <taxon>Citrobacter</taxon>
        <taxon>Citrobacter freundii complex</taxon>
    </lineage>
</organism>
<comment type="caution">
    <text evidence="1">The sequence shown here is derived from an EMBL/GenBank/DDBJ whole genome shotgun (WGS) entry which is preliminary data.</text>
</comment>
<dbReference type="EMBL" id="MTCP01000005">
    <property type="protein sequence ID" value="OLY69018.1"/>
    <property type="molecule type" value="Genomic_DNA"/>
</dbReference>
<evidence type="ECO:0000313" key="1">
    <source>
        <dbReference type="EMBL" id="OLY69018.1"/>
    </source>
</evidence>
<evidence type="ECO:0000313" key="2">
    <source>
        <dbReference type="Proteomes" id="UP000185597"/>
    </source>
</evidence>
<sequence length="36" mass="4391">MYVFFSVAPRKNAIQCTLWLYLRQRAGILLSWFFNH</sequence>
<proteinExistence type="predicted"/>
<name>A0AA44LEZ1_CITBR</name>
<reference evidence="1 2" key="1">
    <citation type="submission" date="2017-01" db="EMBL/GenBank/DDBJ databases">
        <title>First report of the plasmid-mediated mcr-1 gene in Citrobacter freudii.</title>
        <authorList>
            <person name="Liu J."/>
            <person name="Yang Y."/>
            <person name="Li Y."/>
            <person name="Liu D."/>
            <person name="Tuo H."/>
            <person name="Davis M."/>
            <person name="Zhang A."/>
        </authorList>
    </citation>
    <scope>NUCLEOTIDE SEQUENCE [LARGE SCALE GENOMIC DNA]</scope>
    <source>
        <strain evidence="1 2">SCC4</strain>
    </source>
</reference>
<dbReference type="Proteomes" id="UP000185597">
    <property type="component" value="Unassembled WGS sequence"/>
</dbReference>
<gene>
    <name evidence="1" type="ORF">BWD41_12360</name>
</gene>